<evidence type="ECO:0000313" key="2">
    <source>
        <dbReference type="EMBL" id="ADV64658.1"/>
    </source>
</evidence>
<dbReference type="AlphaFoldDB" id="E8R832"/>
<feature type="transmembrane region" description="Helical" evidence="1">
    <location>
        <begin position="125"/>
        <end position="150"/>
    </location>
</feature>
<feature type="transmembrane region" description="Helical" evidence="1">
    <location>
        <begin position="171"/>
        <end position="192"/>
    </location>
</feature>
<keyword evidence="1" id="KW-0472">Membrane</keyword>
<dbReference type="HOGENOM" id="CLU_728819_0_0_2"/>
<dbReference type="eggNOG" id="arCOG10277">
    <property type="taxonomic scope" value="Archaea"/>
</dbReference>
<proteinExistence type="predicted"/>
<keyword evidence="3" id="KW-1185">Reference proteome</keyword>
<organism evidence="2 3">
    <name type="scientific">Desulfurococcus mucosus (strain ATCC 35584 / DSM 2162 / JCM 9187 / O7/1)</name>
    <dbReference type="NCBI Taxonomy" id="765177"/>
    <lineage>
        <taxon>Archaea</taxon>
        <taxon>Thermoproteota</taxon>
        <taxon>Thermoprotei</taxon>
        <taxon>Desulfurococcales</taxon>
        <taxon>Desulfurococcaceae</taxon>
        <taxon>Desulfurococcus</taxon>
    </lineage>
</organism>
<accession>E8R832</accession>
<feature type="transmembrane region" description="Helical" evidence="1">
    <location>
        <begin position="268"/>
        <end position="291"/>
    </location>
</feature>
<dbReference type="Proteomes" id="UP000001068">
    <property type="component" value="Chromosome"/>
</dbReference>
<protein>
    <submittedName>
        <fullName evidence="2">Uncharacterized protein</fullName>
    </submittedName>
</protein>
<keyword evidence="1" id="KW-0812">Transmembrane</keyword>
<name>E8R832_DESM0</name>
<dbReference type="EMBL" id="CP002363">
    <property type="protein sequence ID" value="ADV64658.1"/>
    <property type="molecule type" value="Genomic_DNA"/>
</dbReference>
<dbReference type="GeneID" id="10153032"/>
<feature type="transmembrane region" description="Helical" evidence="1">
    <location>
        <begin position="77"/>
        <end position="99"/>
    </location>
</feature>
<sequence precursor="true">MEKGRVLLAVGVRLTALLLLYDAGVFTGSMVSAVYAGGLPVKGLGAAASLLTLLLAGLVLATGSLKAYVAALSAITLLSIAVHSVPVASITGLPLILVLDTLSNIYRGGEVSQLGLSRRDIARTLVAFTAVQAVMLTIALTLAFFSGAFVNGFEKALSSAAASKPLLTPILSSRILAVALTSILAVYFYGVFRAGAEATVVFLAPSRSYALSRLARDPGLDVVFKVPLTWLLGLPMAFLVYPAFYTILHDVYLPYVAPWLSKATASSWYMGLLVDFLTGSLAFAISAAAVGDFLNWSLLGGVDDPGKGSSLIIKPLLVLAFIYATSVVLSTGKGIPLQDSLLNPAFPELAGLISSHYIDYSATVVSLMSDVSRLLGVVP</sequence>
<evidence type="ECO:0000313" key="3">
    <source>
        <dbReference type="Proteomes" id="UP000001068"/>
    </source>
</evidence>
<reference evidence="2 3" key="2">
    <citation type="journal article" date="2011" name="Stand. Genomic Sci.">
        <title>Complete genome sequence of Desulfurococcus mucosus type strain (O7/1).</title>
        <authorList>
            <person name="Wirth R."/>
            <person name="Chertkov O."/>
            <person name="Held B."/>
            <person name="Lapidus A."/>
            <person name="Nolan M."/>
            <person name="Lucas S."/>
            <person name="Hammon N."/>
            <person name="Deshpande S."/>
            <person name="Cheng J.F."/>
            <person name="Tapia R."/>
            <person name="Han C."/>
            <person name="Goodwin L."/>
            <person name="Pitluck S."/>
            <person name="Liolios K."/>
            <person name="Ioanna P."/>
            <person name="Ivanova N."/>
            <person name="Mavromatis K."/>
            <person name="Mikhailova N."/>
            <person name="Pati A."/>
            <person name="Chen A."/>
            <person name="Palaniappan K."/>
            <person name="Land M."/>
            <person name="Hauser L."/>
            <person name="Chang Y.J."/>
            <person name="Jeffries C.D."/>
            <person name="Bilek Y."/>
            <person name="Hader T."/>
            <person name="Rohde M."/>
            <person name="Spring S."/>
            <person name="Sikorski J."/>
            <person name="Goker M."/>
            <person name="Woyke T."/>
            <person name="Bristow J."/>
            <person name="Eisen J.A."/>
            <person name="Markowitz V."/>
            <person name="Hugenholtz P."/>
            <person name="Kyrpides N.C."/>
            <person name="Klenk H.P."/>
        </authorList>
    </citation>
    <scope>NUCLEOTIDE SEQUENCE [LARGE SCALE GENOMIC DNA]</scope>
    <source>
        <strain evidence="3">ATCC 35584 / DSM 2162 / JCM 9187 / O7/1</strain>
    </source>
</reference>
<gene>
    <name evidence="2" type="ordered locus">Desmu_0339</name>
</gene>
<feature type="transmembrane region" description="Helical" evidence="1">
    <location>
        <begin position="228"/>
        <end position="248"/>
    </location>
</feature>
<dbReference type="RefSeq" id="WP_013561880.1">
    <property type="nucleotide sequence ID" value="NC_014961.1"/>
</dbReference>
<feature type="transmembrane region" description="Helical" evidence="1">
    <location>
        <begin position="311"/>
        <end position="329"/>
    </location>
</feature>
<reference evidence="3" key="1">
    <citation type="submission" date="2010-11" db="EMBL/GenBank/DDBJ databases">
        <title>The complete genome of Desulfurococcus mucosus DSM 2162.</title>
        <authorList>
            <consortium name="US DOE Joint Genome Institute (JGI-PGF)"/>
            <person name="Lucas S."/>
            <person name="Copeland A."/>
            <person name="Lapidus A."/>
            <person name="Bruce D."/>
            <person name="Goodwin L."/>
            <person name="Pitluck S."/>
            <person name="Kyrpides N."/>
            <person name="Mavromatis K."/>
            <person name="Pagani I."/>
            <person name="Ivanova N."/>
            <person name="Ovchinnikova G."/>
            <person name="Chertkov O."/>
            <person name="Held B."/>
            <person name="Brettin T."/>
            <person name="Detter J.C."/>
            <person name="Tapia R."/>
            <person name="Han C."/>
            <person name="Land M."/>
            <person name="Hauser L."/>
            <person name="Markowitz V."/>
            <person name="Cheng J.-F."/>
            <person name="Hugenholtz P."/>
            <person name="Woyke T."/>
            <person name="Wu D."/>
            <person name="Wirth R."/>
            <person name="Bilek Y."/>
            <person name="Hader T."/>
            <person name="Klenk H.-P."/>
            <person name="Eisen J.A."/>
        </authorList>
    </citation>
    <scope>NUCLEOTIDE SEQUENCE [LARGE SCALE GENOMIC DNA]</scope>
    <source>
        <strain evidence="3">ATCC 35584 / DSM 2162 / JCM 9187 / O7/1</strain>
    </source>
</reference>
<evidence type="ECO:0000256" key="1">
    <source>
        <dbReference type="SAM" id="Phobius"/>
    </source>
</evidence>
<dbReference type="STRING" id="765177.Desmu_0339"/>
<dbReference type="KEGG" id="dmu:Desmu_0339"/>
<dbReference type="OrthoDB" id="384718at2157"/>
<keyword evidence="1" id="KW-1133">Transmembrane helix</keyword>
<feature type="transmembrane region" description="Helical" evidence="1">
    <location>
        <begin position="46"/>
        <end position="65"/>
    </location>
</feature>